<sequence>MKIYTGIRGALCWSCLFILLLLNCPSSGQENLRPGKTGYGTGTLPHLVYYLPEESPRGTIIAKLRDDIETMLGGHQPVSPQSLQITNWQDRGPRHFGIEPNSGYLIVNAQPNREALCPDNNLPTGFSLPSLIQPGLL</sequence>
<feature type="signal peptide" evidence="1">
    <location>
        <begin position="1"/>
        <end position="28"/>
    </location>
</feature>
<protein>
    <recommendedName>
        <fullName evidence="2">Cadherin N-terminal domain-containing protein</fullName>
    </recommendedName>
</protein>
<dbReference type="InterPro" id="IPR013164">
    <property type="entry name" value="Cadherin_N"/>
</dbReference>
<dbReference type="Pfam" id="PF08266">
    <property type="entry name" value="Cadherin_2"/>
    <property type="match status" value="1"/>
</dbReference>
<keyword evidence="4" id="KW-1185">Reference proteome</keyword>
<evidence type="ECO:0000259" key="2">
    <source>
        <dbReference type="Pfam" id="PF08266"/>
    </source>
</evidence>
<dbReference type="Proteomes" id="UP000281553">
    <property type="component" value="Unassembled WGS sequence"/>
</dbReference>
<reference evidence="3 4" key="1">
    <citation type="submission" date="2018-11" db="EMBL/GenBank/DDBJ databases">
        <authorList>
            <consortium name="Pathogen Informatics"/>
        </authorList>
    </citation>
    <scope>NUCLEOTIDE SEQUENCE [LARGE SCALE GENOMIC DNA]</scope>
</reference>
<feature type="domain" description="Cadherin N-terminal" evidence="2">
    <location>
        <begin position="48"/>
        <end position="119"/>
    </location>
</feature>
<accession>A0A3P7LY95</accession>
<evidence type="ECO:0000313" key="3">
    <source>
        <dbReference type="EMBL" id="VDN16587.1"/>
    </source>
</evidence>
<proteinExistence type="predicted"/>
<gene>
    <name evidence="3" type="ORF">DILT_LOCUS12418</name>
</gene>
<organism evidence="3 4">
    <name type="scientific">Dibothriocephalus latus</name>
    <name type="common">Fish tapeworm</name>
    <name type="synonym">Diphyllobothrium latum</name>
    <dbReference type="NCBI Taxonomy" id="60516"/>
    <lineage>
        <taxon>Eukaryota</taxon>
        <taxon>Metazoa</taxon>
        <taxon>Spiralia</taxon>
        <taxon>Lophotrochozoa</taxon>
        <taxon>Platyhelminthes</taxon>
        <taxon>Cestoda</taxon>
        <taxon>Eucestoda</taxon>
        <taxon>Diphyllobothriidea</taxon>
        <taxon>Diphyllobothriidae</taxon>
        <taxon>Dibothriocephalus</taxon>
    </lineage>
</organism>
<keyword evidence="1" id="KW-0732">Signal</keyword>
<feature type="non-terminal residue" evidence="3">
    <location>
        <position position="137"/>
    </location>
</feature>
<evidence type="ECO:0000313" key="4">
    <source>
        <dbReference type="Proteomes" id="UP000281553"/>
    </source>
</evidence>
<name>A0A3P7LY95_DIBLA</name>
<dbReference type="EMBL" id="UYRU01066383">
    <property type="protein sequence ID" value="VDN16587.1"/>
    <property type="molecule type" value="Genomic_DNA"/>
</dbReference>
<evidence type="ECO:0000256" key="1">
    <source>
        <dbReference type="SAM" id="SignalP"/>
    </source>
</evidence>
<dbReference type="Gene3D" id="2.60.40.60">
    <property type="entry name" value="Cadherins"/>
    <property type="match status" value="1"/>
</dbReference>
<dbReference type="AlphaFoldDB" id="A0A3P7LY95"/>
<feature type="chain" id="PRO_5018315580" description="Cadherin N-terminal domain-containing protein" evidence="1">
    <location>
        <begin position="29"/>
        <end position="137"/>
    </location>
</feature>